<feature type="transmembrane region" description="Helical" evidence="7">
    <location>
        <begin position="71"/>
        <end position="96"/>
    </location>
</feature>
<evidence type="ECO:0000256" key="3">
    <source>
        <dbReference type="ARBA" id="ARBA00022692"/>
    </source>
</evidence>
<evidence type="ECO:0000256" key="7">
    <source>
        <dbReference type="SAM" id="Phobius"/>
    </source>
</evidence>
<dbReference type="Proteomes" id="UP000215902">
    <property type="component" value="Unassembled WGS sequence"/>
</dbReference>
<accession>A0A267E199</accession>
<dbReference type="EMBL" id="NIVC01002879">
    <property type="protein sequence ID" value="PAA54619.1"/>
    <property type="molecule type" value="Genomic_DNA"/>
</dbReference>
<evidence type="ECO:0000256" key="5">
    <source>
        <dbReference type="ARBA" id="ARBA00023136"/>
    </source>
</evidence>
<evidence type="ECO:0008006" key="10">
    <source>
        <dbReference type="Google" id="ProtNLM"/>
    </source>
</evidence>
<evidence type="ECO:0000256" key="2">
    <source>
        <dbReference type="ARBA" id="ARBA00006325"/>
    </source>
</evidence>
<sequence>TDNSSELTISPATVDPTSDSPEAVDVGDDYQHIWLTIFLWTMGLSLVLHLGALVVSAVYLRLHRIGKVFPLLFIVGFLYSLPSHAISGLCLAFVYYSASLLGHSFFSFYHAIAWSVVLNLLSTVLPFSGLTSLL</sequence>
<dbReference type="Pfam" id="PF10190">
    <property type="entry name" value="Tmemb_170"/>
    <property type="match status" value="1"/>
</dbReference>
<feature type="region of interest" description="Disordered" evidence="6">
    <location>
        <begin position="1"/>
        <end position="20"/>
    </location>
</feature>
<comment type="similarity">
    <text evidence="2">Belongs to the TMEM170 family.</text>
</comment>
<evidence type="ECO:0000256" key="6">
    <source>
        <dbReference type="SAM" id="MobiDB-lite"/>
    </source>
</evidence>
<evidence type="ECO:0000256" key="4">
    <source>
        <dbReference type="ARBA" id="ARBA00022989"/>
    </source>
</evidence>
<protein>
    <recommendedName>
        <fullName evidence="10">Transmembrane protein 170A</fullName>
    </recommendedName>
</protein>
<reference evidence="8 9" key="1">
    <citation type="submission" date="2017-06" db="EMBL/GenBank/DDBJ databases">
        <title>A platform for efficient transgenesis in Macrostomum lignano, a flatworm model organism for stem cell research.</title>
        <authorList>
            <person name="Berezikov E."/>
        </authorList>
    </citation>
    <scope>NUCLEOTIDE SEQUENCE [LARGE SCALE GENOMIC DNA]</scope>
    <source>
        <strain evidence="8">DV1</strain>
        <tissue evidence="8">Whole organism</tissue>
    </source>
</reference>
<keyword evidence="3 7" id="KW-0812">Transmembrane</keyword>
<evidence type="ECO:0000256" key="1">
    <source>
        <dbReference type="ARBA" id="ARBA00004141"/>
    </source>
</evidence>
<feature type="transmembrane region" description="Helical" evidence="7">
    <location>
        <begin position="33"/>
        <end position="59"/>
    </location>
</feature>
<name>A0A267E199_9PLAT</name>
<gene>
    <name evidence="8" type="ORF">BOX15_Mlig033330g1</name>
</gene>
<comment type="subcellular location">
    <subcellularLocation>
        <location evidence="1">Membrane</location>
        <topology evidence="1">Multi-pass membrane protein</topology>
    </subcellularLocation>
</comment>
<comment type="caution">
    <text evidence="8">The sequence shown here is derived from an EMBL/GenBank/DDBJ whole genome shotgun (WGS) entry which is preliminary data.</text>
</comment>
<organism evidence="8 9">
    <name type="scientific">Macrostomum lignano</name>
    <dbReference type="NCBI Taxonomy" id="282301"/>
    <lineage>
        <taxon>Eukaryota</taxon>
        <taxon>Metazoa</taxon>
        <taxon>Spiralia</taxon>
        <taxon>Lophotrochozoa</taxon>
        <taxon>Platyhelminthes</taxon>
        <taxon>Rhabditophora</taxon>
        <taxon>Macrostomorpha</taxon>
        <taxon>Macrostomida</taxon>
        <taxon>Macrostomidae</taxon>
        <taxon>Macrostomum</taxon>
    </lineage>
</organism>
<dbReference type="AlphaFoldDB" id="A0A267E199"/>
<keyword evidence="5 7" id="KW-0472">Membrane</keyword>
<proteinExistence type="inferred from homology"/>
<feature type="transmembrane region" description="Helical" evidence="7">
    <location>
        <begin position="108"/>
        <end position="130"/>
    </location>
</feature>
<keyword evidence="9" id="KW-1185">Reference proteome</keyword>
<dbReference type="InterPro" id="IPR019334">
    <property type="entry name" value="TMEM170A/B/YPR153W-like"/>
</dbReference>
<evidence type="ECO:0000313" key="9">
    <source>
        <dbReference type="Proteomes" id="UP000215902"/>
    </source>
</evidence>
<feature type="non-terminal residue" evidence="8">
    <location>
        <position position="1"/>
    </location>
</feature>
<evidence type="ECO:0000313" key="8">
    <source>
        <dbReference type="EMBL" id="PAA54619.1"/>
    </source>
</evidence>
<dbReference type="GO" id="GO:0016020">
    <property type="term" value="C:membrane"/>
    <property type="evidence" value="ECO:0007669"/>
    <property type="project" value="UniProtKB-SubCell"/>
</dbReference>
<keyword evidence="4 7" id="KW-1133">Transmembrane helix</keyword>